<name>A0A2X0ZZG6_9BACI</name>
<protein>
    <recommendedName>
        <fullName evidence="3">DUF4177 domain-containing protein</fullName>
    </recommendedName>
</protein>
<reference evidence="1 2" key="1">
    <citation type="submission" date="2018-06" db="EMBL/GenBank/DDBJ databases">
        <authorList>
            <consortium name="Pathogen Informatics"/>
            <person name="Doyle S."/>
        </authorList>
    </citation>
    <scope>NUCLEOTIDE SEQUENCE [LARGE SCALE GENOMIC DNA]</scope>
    <source>
        <strain evidence="1 2">NCTC7582</strain>
    </source>
</reference>
<dbReference type="Pfam" id="PF13783">
    <property type="entry name" value="DUF4177"/>
    <property type="match status" value="1"/>
</dbReference>
<accession>A0A2X0ZZG6</accession>
<dbReference type="EMBL" id="UAQE01000004">
    <property type="protein sequence ID" value="SPU38353.1"/>
    <property type="molecule type" value="Genomic_DNA"/>
</dbReference>
<sequence length="60" mass="7222">MYEYKFVQTHLGSFFQESTYRKTIEEYAEQGWRLVQVLPIAYNGHGKPTDYEIIFERLLS</sequence>
<dbReference type="RefSeq" id="WP_112118339.1">
    <property type="nucleotide sequence ID" value="NZ_CP134502.1"/>
</dbReference>
<gene>
    <name evidence="1" type="ORF">NCTC7582_04310</name>
</gene>
<organism evidence="1 2">
    <name type="scientific">Lysinibacillus capsici</name>
    <dbReference type="NCBI Taxonomy" id="2115968"/>
    <lineage>
        <taxon>Bacteria</taxon>
        <taxon>Bacillati</taxon>
        <taxon>Bacillota</taxon>
        <taxon>Bacilli</taxon>
        <taxon>Bacillales</taxon>
        <taxon>Bacillaceae</taxon>
        <taxon>Lysinibacillus</taxon>
    </lineage>
</organism>
<dbReference type="Proteomes" id="UP000251431">
    <property type="component" value="Unassembled WGS sequence"/>
</dbReference>
<evidence type="ECO:0000313" key="1">
    <source>
        <dbReference type="EMBL" id="SPU38353.1"/>
    </source>
</evidence>
<dbReference type="InterPro" id="IPR025234">
    <property type="entry name" value="YjzH-like"/>
</dbReference>
<evidence type="ECO:0008006" key="3">
    <source>
        <dbReference type="Google" id="ProtNLM"/>
    </source>
</evidence>
<evidence type="ECO:0000313" key="2">
    <source>
        <dbReference type="Proteomes" id="UP000251431"/>
    </source>
</evidence>
<dbReference type="AlphaFoldDB" id="A0A2X0ZZG6"/>
<proteinExistence type="predicted"/>